<keyword evidence="1" id="KW-0812">Transmembrane</keyword>
<name>A0ABW8TU58_9CLOT</name>
<evidence type="ECO:0000313" key="2">
    <source>
        <dbReference type="EMBL" id="MFL0269127.1"/>
    </source>
</evidence>
<proteinExistence type="predicted"/>
<keyword evidence="3" id="KW-1185">Reference proteome</keyword>
<accession>A0ABW8TU58</accession>
<dbReference type="InterPro" id="IPR011330">
    <property type="entry name" value="Glyco_hydro/deAcase_b/a-brl"/>
</dbReference>
<organism evidence="2 3">
    <name type="scientific">Candidatus Clostridium radicumherbarum</name>
    <dbReference type="NCBI Taxonomy" id="3381662"/>
    <lineage>
        <taxon>Bacteria</taxon>
        <taxon>Bacillati</taxon>
        <taxon>Bacillota</taxon>
        <taxon>Clostridia</taxon>
        <taxon>Eubacteriales</taxon>
        <taxon>Clostridiaceae</taxon>
        <taxon>Clostridium</taxon>
    </lineage>
</organism>
<dbReference type="EMBL" id="JBJHZY010000002">
    <property type="protein sequence ID" value="MFL0269127.1"/>
    <property type="molecule type" value="Genomic_DNA"/>
</dbReference>
<gene>
    <name evidence="2" type="ORF">ACJDUH_13595</name>
</gene>
<dbReference type="Proteomes" id="UP001623661">
    <property type="component" value="Unassembled WGS sequence"/>
</dbReference>
<comment type="caution">
    <text evidence="2">The sequence shown here is derived from an EMBL/GenBank/DDBJ whole genome shotgun (WGS) entry which is preliminary data.</text>
</comment>
<dbReference type="Pfam" id="PF10096">
    <property type="entry name" value="DUF2334"/>
    <property type="match status" value="1"/>
</dbReference>
<dbReference type="SUPFAM" id="SSF88713">
    <property type="entry name" value="Glycoside hydrolase/deacetylase"/>
    <property type="match status" value="1"/>
</dbReference>
<evidence type="ECO:0000313" key="3">
    <source>
        <dbReference type="Proteomes" id="UP001623661"/>
    </source>
</evidence>
<dbReference type="Gene3D" id="3.20.20.370">
    <property type="entry name" value="Glycoside hydrolase/deacetylase"/>
    <property type="match status" value="1"/>
</dbReference>
<keyword evidence="1" id="KW-0472">Membrane</keyword>
<reference evidence="2 3" key="1">
    <citation type="submission" date="2024-11" db="EMBL/GenBank/DDBJ databases">
        <authorList>
            <person name="Heng Y.C."/>
            <person name="Lim A.C.H."/>
            <person name="Lee J.K.Y."/>
            <person name="Kittelmann S."/>
        </authorList>
    </citation>
    <scope>NUCLEOTIDE SEQUENCE [LARGE SCALE GENOMIC DNA]</scope>
    <source>
        <strain evidence="2 3">WILCCON 0202</strain>
    </source>
</reference>
<keyword evidence="1" id="KW-1133">Transmembrane helix</keyword>
<feature type="transmembrane region" description="Helical" evidence="1">
    <location>
        <begin position="6"/>
        <end position="25"/>
    </location>
</feature>
<dbReference type="RefSeq" id="WP_406765745.1">
    <property type="nucleotide sequence ID" value="NZ_JBJHZY010000002.1"/>
</dbReference>
<sequence length="466" mass="53695">MKNVKIIIISSISAITICTSLLFLFEKINNINKFTNNHDHIADTYDLHGKEKDEHITNLETSMEKTALKLFYEGNSLDIASPIFILRNSYCLPLVETINKLNGSSLIKDEFITIKFNNKTIELNTKNNTYKKDNNTYYLFKSIISQHSITYISLFDFTNMFDLKPVFEYDKNIVIFYNNKEIFPASVKARSKKEALIRLEDISAGKTYRYDDADSKYKLRIVADYLYSEGIPFHVAWVPRYIDKNSGSNIDNDLTMINSMNNADFLYTLDYFINKGGIIGLHGYTHQAGNDRSIDSKEFANPKDKNSYTNDFALNRINRAKEDARLLDIPIGFFEAPHYSAAPNQLKIMENNFDYLYEPYVGSGPRESMNLVIKKNGKRTVKYIPTPLNYLDGKSDLPNMFKKINNLKPGIIASFFFHPSIEFEDIKIIREANGYPAYTYSKQSALHQIINLIESKGYSFESINNF</sequence>
<protein>
    <submittedName>
        <fullName evidence="2">DUF2334 domain-containing protein</fullName>
    </submittedName>
</protein>
<evidence type="ECO:0000256" key="1">
    <source>
        <dbReference type="SAM" id="Phobius"/>
    </source>
</evidence>
<dbReference type="InterPro" id="IPR018763">
    <property type="entry name" value="DUF2334"/>
</dbReference>